<dbReference type="GO" id="GO:0051537">
    <property type="term" value="F:2 iron, 2 sulfur cluster binding"/>
    <property type="evidence" value="ECO:0007669"/>
    <property type="project" value="InterPro"/>
</dbReference>
<dbReference type="Pfam" id="PF00111">
    <property type="entry name" value="Fer2"/>
    <property type="match status" value="1"/>
</dbReference>
<evidence type="ECO:0000313" key="2">
    <source>
        <dbReference type="EMBL" id="EQB01214.1"/>
    </source>
</evidence>
<reference evidence="2 3" key="1">
    <citation type="journal article" date="2013" name="Genome Announc.">
        <title>Draft Genome Sequence of Sphingobium quisquiliarum Strain P25T, a Novel Hexachlorocyclohexane (HCH)-Degrading Bacterium Isolated from an HCH Dumpsite.</title>
        <authorList>
            <person name="Kumar Singh A."/>
            <person name="Sangwan N."/>
            <person name="Sharma A."/>
            <person name="Gupta V."/>
            <person name="Khurana J.P."/>
            <person name="Lal R."/>
        </authorList>
    </citation>
    <scope>NUCLEOTIDE SEQUENCE [LARGE SCALE GENOMIC DNA]</scope>
    <source>
        <strain evidence="2 3">P25</strain>
    </source>
</reference>
<dbReference type="PROSITE" id="PS51085">
    <property type="entry name" value="2FE2S_FER_2"/>
    <property type="match status" value="1"/>
</dbReference>
<organism evidence="2 3">
    <name type="scientific">Sphingobium quisquiliarum P25</name>
    <dbReference type="NCBI Taxonomy" id="1329909"/>
    <lineage>
        <taxon>Bacteria</taxon>
        <taxon>Pseudomonadati</taxon>
        <taxon>Pseudomonadota</taxon>
        <taxon>Alphaproteobacteria</taxon>
        <taxon>Sphingomonadales</taxon>
        <taxon>Sphingomonadaceae</taxon>
        <taxon>Sphingobium</taxon>
    </lineage>
</organism>
<sequence>MYGEVKEIRRDGCRIEVLGRKGGFTCREDENVLAAMIASGQSLLPVGCRSGGCGVCRVKVLAGRFAAGPMSRAMVTAADQGSGAGLSCRLYPLSDMTIVPMPLRRGAGSWPGLPA</sequence>
<dbReference type="Proteomes" id="UP000015525">
    <property type="component" value="Unassembled WGS sequence"/>
</dbReference>
<proteinExistence type="predicted"/>
<dbReference type="InterPro" id="IPR012675">
    <property type="entry name" value="Beta-grasp_dom_sf"/>
</dbReference>
<dbReference type="AlphaFoldDB" id="T0HUM1"/>
<comment type="caution">
    <text evidence="2">The sequence shown here is derived from an EMBL/GenBank/DDBJ whole genome shotgun (WGS) entry which is preliminary data.</text>
</comment>
<keyword evidence="3" id="KW-1185">Reference proteome</keyword>
<dbReference type="InterPro" id="IPR001041">
    <property type="entry name" value="2Fe-2S_ferredoxin-type"/>
</dbReference>
<evidence type="ECO:0000313" key="3">
    <source>
        <dbReference type="Proteomes" id="UP000015525"/>
    </source>
</evidence>
<feature type="domain" description="2Fe-2S ferredoxin-type" evidence="1">
    <location>
        <begin position="13"/>
        <end position="104"/>
    </location>
</feature>
<dbReference type="Gene3D" id="3.10.20.30">
    <property type="match status" value="1"/>
</dbReference>
<dbReference type="PROSITE" id="PS00197">
    <property type="entry name" value="2FE2S_FER_1"/>
    <property type="match status" value="1"/>
</dbReference>
<gene>
    <name evidence="2" type="ORF">L288_17920</name>
</gene>
<dbReference type="InterPro" id="IPR006058">
    <property type="entry name" value="2Fe2S_fd_BS"/>
</dbReference>
<dbReference type="EMBL" id="ATHO01000156">
    <property type="protein sequence ID" value="EQB01214.1"/>
    <property type="molecule type" value="Genomic_DNA"/>
</dbReference>
<dbReference type="RefSeq" id="WP_021239614.1">
    <property type="nucleotide sequence ID" value="NZ_ATHO01000156.1"/>
</dbReference>
<dbReference type="PATRIC" id="fig|1329909.3.peg.3448"/>
<protein>
    <recommendedName>
        <fullName evidence="1">2Fe-2S ferredoxin-type domain-containing protein</fullName>
    </recommendedName>
</protein>
<dbReference type="SUPFAM" id="SSF54292">
    <property type="entry name" value="2Fe-2S ferredoxin-like"/>
    <property type="match status" value="1"/>
</dbReference>
<dbReference type="InterPro" id="IPR036010">
    <property type="entry name" value="2Fe-2S_ferredoxin-like_sf"/>
</dbReference>
<accession>T0HUM1</accession>
<name>T0HUM1_9SPHN</name>
<evidence type="ECO:0000259" key="1">
    <source>
        <dbReference type="PROSITE" id="PS51085"/>
    </source>
</evidence>
<dbReference type="CDD" id="cd00207">
    <property type="entry name" value="fer2"/>
    <property type="match status" value="1"/>
</dbReference>